<dbReference type="Proteomes" id="UP001341281">
    <property type="component" value="Chromosome 06"/>
</dbReference>
<organism evidence="2 3">
    <name type="scientific">Paspalum notatum var. saurae</name>
    <dbReference type="NCBI Taxonomy" id="547442"/>
    <lineage>
        <taxon>Eukaryota</taxon>
        <taxon>Viridiplantae</taxon>
        <taxon>Streptophyta</taxon>
        <taxon>Embryophyta</taxon>
        <taxon>Tracheophyta</taxon>
        <taxon>Spermatophyta</taxon>
        <taxon>Magnoliopsida</taxon>
        <taxon>Liliopsida</taxon>
        <taxon>Poales</taxon>
        <taxon>Poaceae</taxon>
        <taxon>PACMAD clade</taxon>
        <taxon>Panicoideae</taxon>
        <taxon>Andropogonodae</taxon>
        <taxon>Paspaleae</taxon>
        <taxon>Paspalinae</taxon>
        <taxon>Paspalum</taxon>
    </lineage>
</organism>
<proteinExistence type="predicted"/>
<sequence length="94" mass="10331">MHVIECDLISEETEGLVKKPDTLFHPPPLRRRTRRRGQDSRQAALRVLDRISLARFALGLSPLPPSPPLPAAATMTQNCTVAGIICSVHARHAC</sequence>
<reference evidence="2 3" key="1">
    <citation type="submission" date="2024-02" db="EMBL/GenBank/DDBJ databases">
        <title>High-quality chromosome-scale genome assembly of Pensacola bahiagrass (Paspalum notatum Flugge var. saurae).</title>
        <authorList>
            <person name="Vega J.M."/>
            <person name="Podio M."/>
            <person name="Orjuela J."/>
            <person name="Siena L.A."/>
            <person name="Pessino S.C."/>
            <person name="Combes M.C."/>
            <person name="Mariac C."/>
            <person name="Albertini E."/>
            <person name="Pupilli F."/>
            <person name="Ortiz J.P.A."/>
            <person name="Leblanc O."/>
        </authorList>
    </citation>
    <scope>NUCLEOTIDE SEQUENCE [LARGE SCALE GENOMIC DNA]</scope>
    <source>
        <strain evidence="2">R1</strain>
        <tissue evidence="2">Leaf</tissue>
    </source>
</reference>
<dbReference type="EMBL" id="CP144750">
    <property type="protein sequence ID" value="WVZ78933.1"/>
    <property type="molecule type" value="Genomic_DNA"/>
</dbReference>
<name>A0AAQ3TSZ0_PASNO</name>
<evidence type="ECO:0000313" key="2">
    <source>
        <dbReference type="EMBL" id="WVZ78933.1"/>
    </source>
</evidence>
<protein>
    <submittedName>
        <fullName evidence="2">Uncharacterized protein</fullName>
    </submittedName>
</protein>
<accession>A0AAQ3TSZ0</accession>
<feature type="region of interest" description="Disordered" evidence="1">
    <location>
        <begin position="19"/>
        <end position="41"/>
    </location>
</feature>
<keyword evidence="3" id="KW-1185">Reference proteome</keyword>
<gene>
    <name evidence="2" type="ORF">U9M48_026571</name>
</gene>
<evidence type="ECO:0000313" key="3">
    <source>
        <dbReference type="Proteomes" id="UP001341281"/>
    </source>
</evidence>
<dbReference type="AlphaFoldDB" id="A0AAQ3TSZ0"/>
<evidence type="ECO:0000256" key="1">
    <source>
        <dbReference type="SAM" id="MobiDB-lite"/>
    </source>
</evidence>